<dbReference type="CDD" id="cd00019">
    <property type="entry name" value="AP2Ec"/>
    <property type="match status" value="1"/>
</dbReference>
<dbReference type="AlphaFoldDB" id="A0A3B0CFC3"/>
<keyword evidence="4" id="KW-0479">Metal-binding</keyword>
<comment type="similarity">
    <text evidence="2">Belongs to the AP endonuclease 2 family.</text>
</comment>
<dbReference type="PANTHER" id="PTHR21445:SF0">
    <property type="entry name" value="APURINIC-APYRIMIDINIC ENDONUCLEASE"/>
    <property type="match status" value="1"/>
</dbReference>
<dbReference type="EMBL" id="RBAH01000009">
    <property type="protein sequence ID" value="RKN84142.1"/>
    <property type="molecule type" value="Genomic_DNA"/>
</dbReference>
<dbReference type="PANTHER" id="PTHR21445">
    <property type="entry name" value="ENDONUCLEASE IV ENDODEOXYRIBONUCLEASE IV"/>
    <property type="match status" value="1"/>
</dbReference>
<dbReference type="PROSITE" id="PS00731">
    <property type="entry name" value="AP_NUCLEASE_F2_3"/>
    <property type="match status" value="1"/>
</dbReference>
<dbReference type="SUPFAM" id="SSF51658">
    <property type="entry name" value="Xylose isomerase-like"/>
    <property type="match status" value="1"/>
</dbReference>
<evidence type="ECO:0000313" key="11">
    <source>
        <dbReference type="Proteomes" id="UP000282311"/>
    </source>
</evidence>
<dbReference type="GO" id="GO:0008270">
    <property type="term" value="F:zinc ion binding"/>
    <property type="evidence" value="ECO:0007669"/>
    <property type="project" value="InterPro"/>
</dbReference>
<dbReference type="Gene3D" id="3.20.20.150">
    <property type="entry name" value="Divalent-metal-dependent TIM barrel enzymes"/>
    <property type="match status" value="1"/>
</dbReference>
<dbReference type="Pfam" id="PF01261">
    <property type="entry name" value="AP_endonuc_2"/>
    <property type="match status" value="1"/>
</dbReference>
<keyword evidence="3" id="KW-0540">Nuclease</keyword>
<protein>
    <submittedName>
        <fullName evidence="10">Deoxyribonuclease IV</fullName>
        <ecNumber evidence="10">3.1.21.2</ecNumber>
    </submittedName>
</protein>
<evidence type="ECO:0000256" key="1">
    <source>
        <dbReference type="ARBA" id="ARBA00001947"/>
    </source>
</evidence>
<evidence type="ECO:0000256" key="7">
    <source>
        <dbReference type="ARBA" id="ARBA00022833"/>
    </source>
</evidence>
<sequence>MNYGAHVSIRGGFLEAAKLARRIGGTSYQYFPKNPRSLTLKKVDKRDAEACAAFCREHSLQSIAHTPYPTNLSADAGERRDSVVASLLNDLEIADACGSVGIIVHFGIYKGAVQLDGYKNIVNTLNEVLLRWSGTTKLLIENQSGEHARMGMTFEELVGIRNLCAKPEYVGFCLDTCHAFASGLWNGANWAEVRAKGEALGYFQHLKAVHLNDSVYPFGAYKDRHANIGRGEIGEAAFRDFLTSMRSLPIPAVLETPVTEAITHEREIGELYRLSEGKR</sequence>
<dbReference type="GO" id="GO:0006284">
    <property type="term" value="P:base-excision repair"/>
    <property type="evidence" value="ECO:0007669"/>
    <property type="project" value="TreeGrafter"/>
</dbReference>
<evidence type="ECO:0000256" key="6">
    <source>
        <dbReference type="ARBA" id="ARBA00022801"/>
    </source>
</evidence>
<dbReference type="GO" id="GO:0008833">
    <property type="term" value="F:deoxyribonuclease IV (phage-T4-induced) activity"/>
    <property type="evidence" value="ECO:0007669"/>
    <property type="project" value="UniProtKB-EC"/>
</dbReference>
<dbReference type="Proteomes" id="UP000282311">
    <property type="component" value="Unassembled WGS sequence"/>
</dbReference>
<comment type="caution">
    <text evidence="10">The sequence shown here is derived from an EMBL/GenBank/DDBJ whole genome shotgun (WGS) entry which is preliminary data.</text>
</comment>
<evidence type="ECO:0000256" key="5">
    <source>
        <dbReference type="ARBA" id="ARBA00022763"/>
    </source>
</evidence>
<dbReference type="EC" id="3.1.21.2" evidence="10"/>
<accession>A0A3B0CFC3</accession>
<keyword evidence="7" id="KW-0862">Zinc</keyword>
<dbReference type="InterPro" id="IPR018246">
    <property type="entry name" value="AP_endonuc_F2_Zn_BS"/>
</dbReference>
<proteinExistence type="inferred from homology"/>
<dbReference type="GO" id="GO:0008081">
    <property type="term" value="F:phosphoric diester hydrolase activity"/>
    <property type="evidence" value="ECO:0007669"/>
    <property type="project" value="TreeGrafter"/>
</dbReference>
<dbReference type="SMART" id="SM00518">
    <property type="entry name" value="AP2Ec"/>
    <property type="match status" value="1"/>
</dbReference>
<evidence type="ECO:0000256" key="4">
    <source>
        <dbReference type="ARBA" id="ARBA00022723"/>
    </source>
</evidence>
<comment type="cofactor">
    <cofactor evidence="1">
        <name>Zn(2+)</name>
        <dbReference type="ChEBI" id="CHEBI:29105"/>
    </cofactor>
</comment>
<dbReference type="InterPro" id="IPR001719">
    <property type="entry name" value="AP_endonuc_2"/>
</dbReference>
<evidence type="ECO:0000256" key="2">
    <source>
        <dbReference type="ARBA" id="ARBA00005340"/>
    </source>
</evidence>
<dbReference type="PROSITE" id="PS51432">
    <property type="entry name" value="AP_NUCLEASE_F2_4"/>
    <property type="match status" value="1"/>
</dbReference>
<dbReference type="RefSeq" id="WP_120747877.1">
    <property type="nucleotide sequence ID" value="NZ_RBAH01000009.1"/>
</dbReference>
<dbReference type="OrthoDB" id="9805666at2"/>
<reference evidence="10 11" key="1">
    <citation type="journal article" date="2007" name="Int. J. Syst. Evol. Microbiol.">
        <title>Paenibacillus ginsengarvi sp. nov., isolated from soil from ginseng cultivation.</title>
        <authorList>
            <person name="Yoon M.H."/>
            <person name="Ten L.N."/>
            <person name="Im W.T."/>
        </authorList>
    </citation>
    <scope>NUCLEOTIDE SEQUENCE [LARGE SCALE GENOMIC DNA]</scope>
    <source>
        <strain evidence="10 11">KCTC 13059</strain>
    </source>
</reference>
<evidence type="ECO:0000256" key="3">
    <source>
        <dbReference type="ARBA" id="ARBA00022722"/>
    </source>
</evidence>
<feature type="domain" description="Xylose isomerase-like TIM barrel" evidence="9">
    <location>
        <begin position="18"/>
        <end position="260"/>
    </location>
</feature>
<keyword evidence="11" id="KW-1185">Reference proteome</keyword>
<gene>
    <name evidence="10" type="ORF">D7M11_14115</name>
</gene>
<dbReference type="InterPro" id="IPR013022">
    <property type="entry name" value="Xyl_isomerase-like_TIM-brl"/>
</dbReference>
<organism evidence="10 11">
    <name type="scientific">Paenibacillus ginsengarvi</name>
    <dbReference type="NCBI Taxonomy" id="400777"/>
    <lineage>
        <taxon>Bacteria</taxon>
        <taxon>Bacillati</taxon>
        <taxon>Bacillota</taxon>
        <taxon>Bacilli</taxon>
        <taxon>Bacillales</taxon>
        <taxon>Paenibacillaceae</taxon>
        <taxon>Paenibacillus</taxon>
    </lineage>
</organism>
<keyword evidence="8" id="KW-0234">DNA repair</keyword>
<keyword evidence="6 10" id="KW-0378">Hydrolase</keyword>
<evidence type="ECO:0000259" key="9">
    <source>
        <dbReference type="Pfam" id="PF01261"/>
    </source>
</evidence>
<evidence type="ECO:0000256" key="8">
    <source>
        <dbReference type="ARBA" id="ARBA00023204"/>
    </source>
</evidence>
<name>A0A3B0CFC3_9BACL</name>
<evidence type="ECO:0000313" key="10">
    <source>
        <dbReference type="EMBL" id="RKN84142.1"/>
    </source>
</evidence>
<dbReference type="GO" id="GO:0003677">
    <property type="term" value="F:DNA binding"/>
    <property type="evidence" value="ECO:0007669"/>
    <property type="project" value="InterPro"/>
</dbReference>
<dbReference type="NCBIfam" id="TIGR00587">
    <property type="entry name" value="nfo"/>
    <property type="match status" value="1"/>
</dbReference>
<keyword evidence="5" id="KW-0227">DNA damage</keyword>
<dbReference type="PROSITE" id="PS00730">
    <property type="entry name" value="AP_NUCLEASE_F2_2"/>
    <property type="match status" value="1"/>
</dbReference>
<dbReference type="GO" id="GO:0003906">
    <property type="term" value="F:DNA-(apurinic or apyrimidinic site) endonuclease activity"/>
    <property type="evidence" value="ECO:0007669"/>
    <property type="project" value="TreeGrafter"/>
</dbReference>
<dbReference type="InterPro" id="IPR036237">
    <property type="entry name" value="Xyl_isomerase-like_sf"/>
</dbReference>